<feature type="transmembrane region" description="Helical" evidence="1">
    <location>
        <begin position="6"/>
        <end position="28"/>
    </location>
</feature>
<proteinExistence type="predicted"/>
<keyword evidence="1" id="KW-0472">Membrane</keyword>
<protein>
    <submittedName>
        <fullName evidence="2">Uncharacterized protein</fullName>
    </submittedName>
</protein>
<accession>A0AAU6W079</accession>
<keyword evidence="1" id="KW-0812">Transmembrane</keyword>
<gene>
    <name evidence="2" type="ORF">Arace01_00010</name>
</gene>
<dbReference type="EMBL" id="PP179312">
    <property type="protein sequence ID" value="XAI69678.1"/>
    <property type="molecule type" value="Genomic_DNA"/>
</dbReference>
<evidence type="ECO:0000256" key="1">
    <source>
        <dbReference type="SAM" id="Phobius"/>
    </source>
</evidence>
<reference evidence="2" key="1">
    <citation type="journal article" date="2024" name="J. Gen. Virol.">
        <title>Novel phages of Pseudomonas syringae unveil numerous potential auxiliary metabolic genes.</title>
        <authorList>
            <person name="Feltin C."/>
            <person name="Garneau J.R."/>
            <person name="Morris C.E."/>
            <person name="Berard A."/>
            <person name="Torres-Barcelo C."/>
        </authorList>
    </citation>
    <scope>NUCLEOTIDE SEQUENCE</scope>
</reference>
<organism evidence="2">
    <name type="scientific">Pseudomonas phage Arace01</name>
    <dbReference type="NCBI Taxonomy" id="3138526"/>
    <lineage>
        <taxon>Viruses</taxon>
    </lineage>
</organism>
<sequence>MNFLMSIGGLLAIITVILSLGVGIFLILTSGPRKTFEEELKEMAEDGYKTYRR</sequence>
<keyword evidence="1" id="KW-1133">Transmembrane helix</keyword>
<evidence type="ECO:0000313" key="2">
    <source>
        <dbReference type="EMBL" id="XAI69678.1"/>
    </source>
</evidence>
<name>A0AAU6W079_9VIRU</name>